<dbReference type="PANTHER" id="PTHR31672:SF13">
    <property type="entry name" value="F-BOX PROTEIN CPR30-LIKE"/>
    <property type="match status" value="1"/>
</dbReference>
<evidence type="ECO:0000259" key="1">
    <source>
        <dbReference type="Pfam" id="PF07734"/>
    </source>
</evidence>
<protein>
    <submittedName>
        <fullName evidence="3">F-box protein CPR1-like</fullName>
    </submittedName>
</protein>
<dbReference type="InterPro" id="IPR050796">
    <property type="entry name" value="SCF_F-box_component"/>
</dbReference>
<feature type="domain" description="F-box associated beta-propeller type 1" evidence="1">
    <location>
        <begin position="10"/>
        <end position="154"/>
    </location>
</feature>
<dbReference type="GeneID" id="125421008"/>
<evidence type="ECO:0000313" key="3">
    <source>
        <dbReference type="RefSeq" id="XP_048324664.2"/>
    </source>
</evidence>
<dbReference type="InterPro" id="IPR006527">
    <property type="entry name" value="F-box-assoc_dom_typ1"/>
</dbReference>
<gene>
    <name evidence="3" type="primary">LOC125421008</name>
</gene>
<proteinExistence type="predicted"/>
<dbReference type="Pfam" id="PF07734">
    <property type="entry name" value="FBA_1"/>
    <property type="match status" value="1"/>
</dbReference>
<sequence>MDYIHKEKYNSGNALDFEMYSLKTNSWKRIASAYNSHKDLRVHNYSCGIFSNGMLSWKASYREDGDIPCTNAIISVDLNSETIITTPLPSSIGHINHPPSDLMNNYCLVYKEALALVHWFTEARKRSFDIWVLGEYGVKDSWKKLFTIGLLEELLEYWDFWGIAKCLFKHITGGSLSLNSKSI</sequence>
<dbReference type="PANTHER" id="PTHR31672">
    <property type="entry name" value="BNACNNG10540D PROTEIN"/>
    <property type="match status" value="1"/>
</dbReference>
<organism evidence="2 3">
    <name type="scientific">Ziziphus jujuba</name>
    <name type="common">Chinese jujube</name>
    <name type="synonym">Ziziphus sativa</name>
    <dbReference type="NCBI Taxonomy" id="326968"/>
    <lineage>
        <taxon>Eukaryota</taxon>
        <taxon>Viridiplantae</taxon>
        <taxon>Streptophyta</taxon>
        <taxon>Embryophyta</taxon>
        <taxon>Tracheophyta</taxon>
        <taxon>Spermatophyta</taxon>
        <taxon>Magnoliopsida</taxon>
        <taxon>eudicotyledons</taxon>
        <taxon>Gunneridae</taxon>
        <taxon>Pentapetalae</taxon>
        <taxon>rosids</taxon>
        <taxon>fabids</taxon>
        <taxon>Rosales</taxon>
        <taxon>Rhamnaceae</taxon>
        <taxon>Paliureae</taxon>
        <taxon>Ziziphus</taxon>
    </lineage>
</organism>
<name>A0ABM3IAX9_ZIZJJ</name>
<dbReference type="RefSeq" id="XP_048324664.2">
    <property type="nucleotide sequence ID" value="XM_048468707.2"/>
</dbReference>
<reference evidence="3" key="1">
    <citation type="submission" date="2025-08" db="UniProtKB">
        <authorList>
            <consortium name="RefSeq"/>
        </authorList>
    </citation>
    <scope>IDENTIFICATION</scope>
    <source>
        <tissue evidence="3">Seedling</tissue>
    </source>
</reference>
<dbReference type="Proteomes" id="UP001652623">
    <property type="component" value="Chromosome 10"/>
</dbReference>
<accession>A0ABM3IAX9</accession>
<keyword evidence="2" id="KW-1185">Reference proteome</keyword>
<evidence type="ECO:0000313" key="2">
    <source>
        <dbReference type="Proteomes" id="UP001652623"/>
    </source>
</evidence>